<feature type="domain" description="Core-binding (CB)" evidence="7">
    <location>
        <begin position="58"/>
        <end position="139"/>
    </location>
</feature>
<evidence type="ECO:0000256" key="5">
    <source>
        <dbReference type="PROSITE-ProRule" id="PRU01248"/>
    </source>
</evidence>
<dbReference type="InterPro" id="IPR011010">
    <property type="entry name" value="DNA_brk_join_enz"/>
</dbReference>
<evidence type="ECO:0000256" key="3">
    <source>
        <dbReference type="ARBA" id="ARBA00023125"/>
    </source>
</evidence>
<proteinExistence type="inferred from homology"/>
<dbReference type="InterPro" id="IPR013762">
    <property type="entry name" value="Integrase-like_cat_sf"/>
</dbReference>
<evidence type="ECO:0000259" key="6">
    <source>
        <dbReference type="PROSITE" id="PS51898"/>
    </source>
</evidence>
<feature type="domain" description="Tyr recombinase" evidence="6">
    <location>
        <begin position="161"/>
        <end position="332"/>
    </location>
</feature>
<keyword evidence="4" id="KW-0233">DNA recombination</keyword>
<accession>A0A7S8IVI3</accession>
<evidence type="ECO:0000313" key="9">
    <source>
        <dbReference type="Proteomes" id="UP000593737"/>
    </source>
</evidence>
<evidence type="ECO:0000256" key="4">
    <source>
        <dbReference type="ARBA" id="ARBA00023172"/>
    </source>
</evidence>
<comment type="similarity">
    <text evidence="1">Belongs to the 'phage' integrase family.</text>
</comment>
<name>A0A7S8IVI3_9BACT</name>
<dbReference type="Pfam" id="PF00589">
    <property type="entry name" value="Phage_integrase"/>
    <property type="match status" value="1"/>
</dbReference>
<evidence type="ECO:0000259" key="7">
    <source>
        <dbReference type="PROSITE" id="PS51900"/>
    </source>
</evidence>
<gene>
    <name evidence="8" type="ORF">Nkreftii_000026</name>
</gene>
<dbReference type="SUPFAM" id="SSF56349">
    <property type="entry name" value="DNA breaking-rejoining enzymes"/>
    <property type="match status" value="1"/>
</dbReference>
<keyword evidence="3 5" id="KW-0238">DNA-binding</keyword>
<dbReference type="GO" id="GO:0003677">
    <property type="term" value="F:DNA binding"/>
    <property type="evidence" value="ECO:0007669"/>
    <property type="project" value="UniProtKB-UniRule"/>
</dbReference>
<dbReference type="InterPro" id="IPR002104">
    <property type="entry name" value="Integrase_catalytic"/>
</dbReference>
<dbReference type="AlphaFoldDB" id="A0A7S8IVI3"/>
<dbReference type="KEGG" id="nkf:Nkreftii_000026"/>
<reference evidence="8 9" key="1">
    <citation type="journal article" date="2020" name="ISME J.">
        <title>Enrichment and physiological characterization of a novel comammox Nitrospira indicates ammonium inhibition of complete nitrification.</title>
        <authorList>
            <person name="Sakoula D."/>
            <person name="Koch H."/>
            <person name="Frank J."/>
            <person name="Jetten M.S.M."/>
            <person name="van Kessel M.A.H.J."/>
            <person name="Lucker S."/>
        </authorList>
    </citation>
    <scope>NUCLEOTIDE SEQUENCE [LARGE SCALE GENOMIC DNA]</scope>
    <source>
        <strain evidence="8">Comreactor17</strain>
    </source>
</reference>
<evidence type="ECO:0000256" key="1">
    <source>
        <dbReference type="ARBA" id="ARBA00008857"/>
    </source>
</evidence>
<dbReference type="InterPro" id="IPR050090">
    <property type="entry name" value="Tyrosine_recombinase_XerCD"/>
</dbReference>
<dbReference type="PANTHER" id="PTHR30349:SF64">
    <property type="entry name" value="PROPHAGE INTEGRASE INTD-RELATED"/>
    <property type="match status" value="1"/>
</dbReference>
<dbReference type="EMBL" id="CP047423">
    <property type="protein sequence ID" value="QPD02252.1"/>
    <property type="molecule type" value="Genomic_DNA"/>
</dbReference>
<sequence>MGLVKRNHVWWMSFMYHGRQVRRSTGTTDKRLAESILCKVKVQIAEGQFFERREDVERTFQEMMDRYVQERAVMKAPKSRVRDRAALNHLLPVFGNKVLAEMSPKLLAAYKAQRRLEHAAPATINKELQLVRHAFNLAMREWEWCRENPMHRVSMEPVRNEVDRWLTANEEERLLAASSLWLQEIIRFALNTGMRQGEILNLQWQDVDFTRGTLIVMKSKNGTRRTIPLNSTVYELLAAKQAATGTSCGPVFKTPLGNTLQVRFLVREFCEARDRAGISDFRFHDMRHTFATRLVQRGIDLYKVQRLLGHKTSTMTQRYAHHSPESLRDGVNVLEEGRQDRVSTKLAQG</sequence>
<dbReference type="CDD" id="cd00796">
    <property type="entry name" value="INT_Rci_Hp1_C"/>
    <property type="match status" value="1"/>
</dbReference>
<dbReference type="InterPro" id="IPR057084">
    <property type="entry name" value="Int_N"/>
</dbReference>
<dbReference type="GO" id="GO:0006310">
    <property type="term" value="P:DNA recombination"/>
    <property type="evidence" value="ECO:0007669"/>
    <property type="project" value="UniProtKB-KW"/>
</dbReference>
<dbReference type="Pfam" id="PF24624">
    <property type="entry name" value="Int_N"/>
    <property type="match status" value="1"/>
</dbReference>
<protein>
    <submittedName>
        <fullName evidence="8">Putative Phage integrase</fullName>
    </submittedName>
</protein>
<dbReference type="Gene3D" id="1.10.443.10">
    <property type="entry name" value="Intergrase catalytic core"/>
    <property type="match status" value="1"/>
</dbReference>
<dbReference type="PANTHER" id="PTHR30349">
    <property type="entry name" value="PHAGE INTEGRASE-RELATED"/>
    <property type="match status" value="1"/>
</dbReference>
<dbReference type="PROSITE" id="PS51898">
    <property type="entry name" value="TYR_RECOMBINASE"/>
    <property type="match status" value="1"/>
</dbReference>
<organism evidence="8 9">
    <name type="scientific">Candidatus Nitrospira kreftii</name>
    <dbReference type="NCBI Taxonomy" id="2652173"/>
    <lineage>
        <taxon>Bacteria</taxon>
        <taxon>Pseudomonadati</taxon>
        <taxon>Nitrospirota</taxon>
        <taxon>Nitrospiria</taxon>
        <taxon>Nitrospirales</taxon>
        <taxon>Nitrospiraceae</taxon>
        <taxon>Nitrospira</taxon>
    </lineage>
</organism>
<dbReference type="Proteomes" id="UP000593737">
    <property type="component" value="Chromosome"/>
</dbReference>
<evidence type="ECO:0000256" key="2">
    <source>
        <dbReference type="ARBA" id="ARBA00022908"/>
    </source>
</evidence>
<evidence type="ECO:0000313" key="8">
    <source>
        <dbReference type="EMBL" id="QPD02252.1"/>
    </source>
</evidence>
<keyword evidence="2" id="KW-0229">DNA integration</keyword>
<dbReference type="GO" id="GO:0015074">
    <property type="term" value="P:DNA integration"/>
    <property type="evidence" value="ECO:0007669"/>
    <property type="project" value="UniProtKB-KW"/>
</dbReference>
<dbReference type="Gene3D" id="1.10.150.130">
    <property type="match status" value="1"/>
</dbReference>
<dbReference type="InterPro" id="IPR044068">
    <property type="entry name" value="CB"/>
</dbReference>
<dbReference type="InterPro" id="IPR010998">
    <property type="entry name" value="Integrase_recombinase_N"/>
</dbReference>
<dbReference type="PROSITE" id="PS51900">
    <property type="entry name" value="CB"/>
    <property type="match status" value="1"/>
</dbReference>